<dbReference type="OMA" id="NDSRMPP"/>
<keyword evidence="7" id="KW-1185">Reference proteome</keyword>
<dbReference type="RefSeq" id="XP_018189248.1">
    <property type="nucleotide sequence ID" value="XM_018331019.1"/>
</dbReference>
<dbReference type="PANTHER" id="PTHR10328">
    <property type="entry name" value="PROTEIN MAX MYC-ASSOCIATED FACTOR X"/>
    <property type="match status" value="1"/>
</dbReference>
<feature type="compositionally biased region" description="Low complexity" evidence="4">
    <location>
        <begin position="487"/>
        <end position="507"/>
    </location>
</feature>
<feature type="compositionally biased region" description="Low complexity" evidence="4">
    <location>
        <begin position="113"/>
        <end position="131"/>
    </location>
</feature>
<feature type="compositionally biased region" description="Basic and acidic residues" evidence="4">
    <location>
        <begin position="283"/>
        <end position="293"/>
    </location>
</feature>
<dbReference type="PROSITE" id="PS50888">
    <property type="entry name" value="BHLH"/>
    <property type="match status" value="1"/>
</dbReference>
<dbReference type="GeneID" id="28896156"/>
<evidence type="ECO:0000256" key="2">
    <source>
        <dbReference type="ARBA" id="ARBA00023242"/>
    </source>
</evidence>
<feature type="domain" description="BHLH" evidence="5">
    <location>
        <begin position="354"/>
        <end position="405"/>
    </location>
</feature>
<evidence type="ECO:0000256" key="1">
    <source>
        <dbReference type="ARBA" id="ARBA00023125"/>
    </source>
</evidence>
<evidence type="ECO:0000259" key="5">
    <source>
        <dbReference type="PROSITE" id="PS50888"/>
    </source>
</evidence>
<evidence type="ECO:0000256" key="4">
    <source>
        <dbReference type="SAM" id="MobiDB-lite"/>
    </source>
</evidence>
<dbReference type="AlphaFoldDB" id="A0A165HLG5"/>
<feature type="compositionally biased region" description="Polar residues" evidence="4">
    <location>
        <begin position="136"/>
        <end position="155"/>
    </location>
</feature>
<sequence length="518" mass="56487">MENPTARMPPHGSLDVTMHSAPQIHTQLPGINDLTAGISARGHPGDSPTYTNDANGRDSGNWSLQSPSKHSSIVSNGASGFQLPPLNSRPSPIRSTSGQGDRSPYSGNLSAGVPPSVRQQSPSQGPPSEQVHSGLPSLTQPYDAQQRGSMEFSPQESRRSSVDSRVNSGMNQLAITPSSPYATSNNASQASLVSNLQRERGILNDQGRNGISIPRLSSQQQLSPLGPHGSEGRMRTRIAPPISANPRAEYGIANPNAENPTKGFSYAFPDPAVTGRSSESDDGDRSSLTRRDSYATSITSSIYTNDSRMPPGQRRFDDEPLPGVHHHRLQHRQVSDLVGGGHGGTPSPYSRTPELRNSHKLAERKRRSEMKDLFEELRLQLPSHQGAKSSKWEILTKATEYIKQLETSLDRSQHESKEYLFQFRQSEEHFKDVRLENERLRESVQHLQQQISHFGVPPTPSYQPTSSSFGNPNSQPGRTVLPPLGGPAPSNSPARHSSSHAPHLSSSMQGVQYSSDRL</sequence>
<dbReference type="SUPFAM" id="SSF47459">
    <property type="entry name" value="HLH, helix-loop-helix DNA-binding domain"/>
    <property type="match status" value="1"/>
</dbReference>
<feature type="compositionally biased region" description="Polar residues" evidence="4">
    <location>
        <begin position="508"/>
        <end position="518"/>
    </location>
</feature>
<dbReference type="InterPro" id="IPR036638">
    <property type="entry name" value="HLH_DNA-bd_sf"/>
</dbReference>
<feature type="compositionally biased region" description="Low complexity" evidence="4">
    <location>
        <begin position="294"/>
        <end position="304"/>
    </location>
</feature>
<name>A0A165HLG5_XYLHT</name>
<keyword evidence="1" id="KW-0238">DNA-binding</keyword>
<reference evidence="6 7" key="1">
    <citation type="journal article" date="2016" name="Fungal Biol.">
        <title>The genome of Xylona heveae provides a window into fungal endophytism.</title>
        <authorList>
            <person name="Gazis R."/>
            <person name="Kuo A."/>
            <person name="Riley R."/>
            <person name="LaButti K."/>
            <person name="Lipzen A."/>
            <person name="Lin J."/>
            <person name="Amirebrahimi M."/>
            <person name="Hesse C.N."/>
            <person name="Spatafora J.W."/>
            <person name="Henrissat B."/>
            <person name="Hainaut M."/>
            <person name="Grigoriev I.V."/>
            <person name="Hibbett D.S."/>
        </authorList>
    </citation>
    <scope>NUCLEOTIDE SEQUENCE [LARGE SCALE GENOMIC DNA]</scope>
    <source>
        <strain evidence="6 7">TC161</strain>
    </source>
</reference>
<feature type="compositionally biased region" description="Polar residues" evidence="4">
    <location>
        <begin position="169"/>
        <end position="193"/>
    </location>
</feature>
<dbReference type="InterPro" id="IPR011598">
    <property type="entry name" value="bHLH_dom"/>
</dbReference>
<feature type="coiled-coil region" evidence="3">
    <location>
        <begin position="395"/>
        <end position="450"/>
    </location>
</feature>
<dbReference type="Proteomes" id="UP000076632">
    <property type="component" value="Unassembled WGS sequence"/>
</dbReference>
<dbReference type="OrthoDB" id="8964853at2759"/>
<keyword evidence="3" id="KW-0175">Coiled coil</keyword>
<dbReference type="EMBL" id="KV407457">
    <property type="protein sequence ID" value="KZF23693.1"/>
    <property type="molecule type" value="Genomic_DNA"/>
</dbReference>
<dbReference type="GO" id="GO:0003700">
    <property type="term" value="F:DNA-binding transcription factor activity"/>
    <property type="evidence" value="ECO:0007669"/>
    <property type="project" value="TreeGrafter"/>
</dbReference>
<dbReference type="GO" id="GO:0045944">
    <property type="term" value="P:positive regulation of transcription by RNA polymerase II"/>
    <property type="evidence" value="ECO:0007669"/>
    <property type="project" value="TreeGrafter"/>
</dbReference>
<keyword evidence="2" id="KW-0539">Nucleus</keyword>
<evidence type="ECO:0000256" key="3">
    <source>
        <dbReference type="SAM" id="Coils"/>
    </source>
</evidence>
<evidence type="ECO:0000313" key="6">
    <source>
        <dbReference type="EMBL" id="KZF23693.1"/>
    </source>
</evidence>
<feature type="region of interest" description="Disordered" evidence="4">
    <location>
        <begin position="205"/>
        <end position="366"/>
    </location>
</feature>
<gene>
    <name evidence="6" type="ORF">L228DRAFT_238225</name>
</gene>
<dbReference type="InParanoid" id="A0A165HLG5"/>
<feature type="region of interest" description="Disordered" evidence="4">
    <location>
        <begin position="453"/>
        <end position="518"/>
    </location>
</feature>
<feature type="compositionally biased region" description="Polar residues" evidence="4">
    <location>
        <begin position="48"/>
        <end position="79"/>
    </location>
</feature>
<dbReference type="PANTHER" id="PTHR10328:SF15">
    <property type="entry name" value="BHLH TRANSCRIPTION FACTOR"/>
    <property type="match status" value="1"/>
</dbReference>
<dbReference type="STRING" id="1328760.A0A165HLG5"/>
<protein>
    <submittedName>
        <fullName evidence="6">HLH-domain-containing protein</fullName>
    </submittedName>
</protein>
<accession>A0A165HLG5</accession>
<dbReference type="Gene3D" id="4.10.280.10">
    <property type="entry name" value="Helix-loop-helix DNA-binding domain"/>
    <property type="match status" value="1"/>
</dbReference>
<dbReference type="Pfam" id="PF00010">
    <property type="entry name" value="HLH"/>
    <property type="match status" value="1"/>
</dbReference>
<proteinExistence type="predicted"/>
<feature type="region of interest" description="Disordered" evidence="4">
    <location>
        <begin position="1"/>
        <end position="22"/>
    </location>
</feature>
<dbReference type="GO" id="GO:0003677">
    <property type="term" value="F:DNA binding"/>
    <property type="evidence" value="ECO:0007669"/>
    <property type="project" value="UniProtKB-KW"/>
</dbReference>
<feature type="compositionally biased region" description="Polar residues" evidence="4">
    <location>
        <begin position="88"/>
        <end position="109"/>
    </location>
</feature>
<feature type="region of interest" description="Disordered" evidence="4">
    <location>
        <begin position="34"/>
        <end position="193"/>
    </location>
</feature>
<organism evidence="6 7">
    <name type="scientific">Xylona heveae (strain CBS 132557 / TC161)</name>
    <dbReference type="NCBI Taxonomy" id="1328760"/>
    <lineage>
        <taxon>Eukaryota</taxon>
        <taxon>Fungi</taxon>
        <taxon>Dikarya</taxon>
        <taxon>Ascomycota</taxon>
        <taxon>Pezizomycotina</taxon>
        <taxon>Xylonomycetes</taxon>
        <taxon>Xylonales</taxon>
        <taxon>Xylonaceae</taxon>
        <taxon>Xylona</taxon>
    </lineage>
</organism>
<dbReference type="GO" id="GO:0090575">
    <property type="term" value="C:RNA polymerase II transcription regulator complex"/>
    <property type="evidence" value="ECO:0007669"/>
    <property type="project" value="TreeGrafter"/>
</dbReference>
<dbReference type="SMART" id="SM00353">
    <property type="entry name" value="HLH"/>
    <property type="match status" value="1"/>
</dbReference>
<dbReference type="GO" id="GO:0046983">
    <property type="term" value="F:protein dimerization activity"/>
    <property type="evidence" value="ECO:0007669"/>
    <property type="project" value="InterPro"/>
</dbReference>
<evidence type="ECO:0000313" key="7">
    <source>
        <dbReference type="Proteomes" id="UP000076632"/>
    </source>
</evidence>